<comment type="caution">
    <text evidence="1">The sequence shown here is derived from an EMBL/GenBank/DDBJ whole genome shotgun (WGS) entry which is preliminary data.</text>
</comment>
<dbReference type="Gene3D" id="3.40.50.1000">
    <property type="entry name" value="HAD superfamily/HAD-like"/>
    <property type="match status" value="1"/>
</dbReference>
<dbReference type="RefSeq" id="WP_089932467.1">
    <property type="nucleotide sequence ID" value="NZ_JAZBNI010000016.1"/>
</dbReference>
<dbReference type="EMBL" id="PDFK01000004">
    <property type="protein sequence ID" value="PKU50992.1"/>
    <property type="molecule type" value="Genomic_DNA"/>
</dbReference>
<reference evidence="1 2" key="1">
    <citation type="submission" date="2017-10" db="EMBL/GenBank/DDBJ databases">
        <title>Draft genome of Lysinibacillus fusiformis strain Juneja, a laboratory-derived pathogen of Drosophila melanogaster.</title>
        <authorList>
            <person name="Smith B.R."/>
            <person name="Unckless R.L."/>
        </authorList>
    </citation>
    <scope>NUCLEOTIDE SEQUENCE [LARGE SCALE GENOMIC DNA]</scope>
    <source>
        <strain evidence="1 2">Juneja</strain>
    </source>
</reference>
<dbReference type="PANTHER" id="PTHR18901:SF38">
    <property type="entry name" value="PSEUDOURIDINE-5'-PHOSPHATASE"/>
    <property type="match status" value="1"/>
</dbReference>
<dbReference type="InterPro" id="IPR036412">
    <property type="entry name" value="HAD-like_sf"/>
</dbReference>
<dbReference type="SUPFAM" id="SSF56784">
    <property type="entry name" value="HAD-like"/>
    <property type="match status" value="1"/>
</dbReference>
<dbReference type="SFLD" id="SFLDG01129">
    <property type="entry name" value="C1.5:_HAD__Beta-PGM__Phosphata"/>
    <property type="match status" value="1"/>
</dbReference>
<dbReference type="InterPro" id="IPR006439">
    <property type="entry name" value="HAD-SF_hydro_IA"/>
</dbReference>
<gene>
    <name evidence="1" type="ORF">CRI88_15055</name>
</gene>
<organism evidence="1 2">
    <name type="scientific">Lysinibacillus fusiformis</name>
    <dbReference type="NCBI Taxonomy" id="28031"/>
    <lineage>
        <taxon>Bacteria</taxon>
        <taxon>Bacillati</taxon>
        <taxon>Bacillota</taxon>
        <taxon>Bacilli</taxon>
        <taxon>Bacillales</taxon>
        <taxon>Bacillaceae</taxon>
        <taxon>Lysinibacillus</taxon>
    </lineage>
</organism>
<dbReference type="NCBIfam" id="TIGR01509">
    <property type="entry name" value="HAD-SF-IA-v3"/>
    <property type="match status" value="1"/>
</dbReference>
<dbReference type="Pfam" id="PF13419">
    <property type="entry name" value="HAD_2"/>
    <property type="match status" value="1"/>
</dbReference>
<dbReference type="AlphaFoldDB" id="A0A2I0UYG7"/>
<accession>A0A2I0UYG7</accession>
<proteinExistence type="predicted"/>
<dbReference type="PRINTS" id="PR00413">
    <property type="entry name" value="HADHALOGNASE"/>
</dbReference>
<dbReference type="InterPro" id="IPR023214">
    <property type="entry name" value="HAD_sf"/>
</dbReference>
<dbReference type="Gene3D" id="1.10.150.240">
    <property type="entry name" value="Putative phosphatase, domain 2"/>
    <property type="match status" value="1"/>
</dbReference>
<evidence type="ECO:0000313" key="1">
    <source>
        <dbReference type="EMBL" id="PKU50992.1"/>
    </source>
</evidence>
<evidence type="ECO:0000313" key="2">
    <source>
        <dbReference type="Proteomes" id="UP000234956"/>
    </source>
</evidence>
<dbReference type="CDD" id="cd16423">
    <property type="entry name" value="HAD_BPGM-like"/>
    <property type="match status" value="1"/>
</dbReference>
<dbReference type="InterPro" id="IPR023198">
    <property type="entry name" value="PGP-like_dom2"/>
</dbReference>
<dbReference type="InterPro" id="IPR041492">
    <property type="entry name" value="HAD_2"/>
</dbReference>
<dbReference type="PANTHER" id="PTHR18901">
    <property type="entry name" value="2-DEOXYGLUCOSE-6-PHOSPHATE PHOSPHATASE 2"/>
    <property type="match status" value="1"/>
</dbReference>
<dbReference type="SFLD" id="SFLDG01135">
    <property type="entry name" value="C1.5.6:_HAD__Beta-PGM__Phospha"/>
    <property type="match status" value="1"/>
</dbReference>
<name>A0A2I0UYG7_9BACI</name>
<sequence length="219" mass="24293">MLKAIVFDFDGTIIDTETAWYTVFKEAYAHYGVALSLEMYAKCLGTNLQAFNPYTYLVTHHHIKLDVEAFRASIQQSHAQLMEKETLRPGILTLLQQAKEASLQIGLASSSSRQWIDQYVDKLGIQDFFDCYCTADTVTNVKPDPELYLQALKQLGVKGKEAIAIEDSPNGAQAAVAAGLYTVVIPNAITKQLPFGTGHHTMDTLEPNNVQELLTCFSQ</sequence>
<protein>
    <submittedName>
        <fullName evidence="1">Phosphoglycolate phosphatase</fullName>
    </submittedName>
</protein>
<dbReference type="SFLD" id="SFLDS00003">
    <property type="entry name" value="Haloacid_Dehalogenase"/>
    <property type="match status" value="1"/>
</dbReference>
<dbReference type="Proteomes" id="UP000234956">
    <property type="component" value="Unassembled WGS sequence"/>
</dbReference>